<dbReference type="KEGG" id="caa:Caka_1495"/>
<dbReference type="InterPro" id="IPR007899">
    <property type="entry name" value="CHAD_dom"/>
</dbReference>
<dbReference type="Pfam" id="PF05235">
    <property type="entry name" value="CHAD"/>
    <property type="match status" value="1"/>
</dbReference>
<dbReference type="EMBL" id="CP001998">
    <property type="protein sequence ID" value="ADE54514.1"/>
    <property type="molecule type" value="Genomic_DNA"/>
</dbReference>
<dbReference type="PANTHER" id="PTHR39339:SF1">
    <property type="entry name" value="CHAD DOMAIN-CONTAINING PROTEIN"/>
    <property type="match status" value="1"/>
</dbReference>
<feature type="domain" description="CHAD" evidence="1">
    <location>
        <begin position="212"/>
        <end position="500"/>
    </location>
</feature>
<name>D5EJB5_CORAD</name>
<evidence type="ECO:0000259" key="1">
    <source>
        <dbReference type="PROSITE" id="PS51708"/>
    </source>
</evidence>
<dbReference type="OrthoDB" id="9810154at2"/>
<accession>D5EJB5</accession>
<dbReference type="RefSeq" id="WP_013043236.1">
    <property type="nucleotide sequence ID" value="NC_014008.1"/>
</dbReference>
<evidence type="ECO:0000313" key="3">
    <source>
        <dbReference type="Proteomes" id="UP000000925"/>
    </source>
</evidence>
<proteinExistence type="predicted"/>
<protein>
    <submittedName>
        <fullName evidence="2">CHAD domain containing protein</fullName>
    </submittedName>
</protein>
<gene>
    <name evidence="2" type="ordered locus">Caka_1495</name>
</gene>
<dbReference type="AlphaFoldDB" id="D5EJB5"/>
<dbReference type="PROSITE" id="PS51708">
    <property type="entry name" value="CHAD"/>
    <property type="match status" value="1"/>
</dbReference>
<dbReference type="Proteomes" id="UP000000925">
    <property type="component" value="Chromosome"/>
</dbReference>
<dbReference type="SMART" id="SM00880">
    <property type="entry name" value="CHAD"/>
    <property type="match status" value="1"/>
</dbReference>
<dbReference type="eggNOG" id="COG5607">
    <property type="taxonomic scope" value="Bacteria"/>
</dbReference>
<dbReference type="PANTHER" id="PTHR39339">
    <property type="entry name" value="SLR1444 PROTEIN"/>
    <property type="match status" value="1"/>
</dbReference>
<dbReference type="HOGENOM" id="CLU_025044_0_0_0"/>
<dbReference type="STRING" id="583355.Caka_1495"/>
<sequence>MSAGPISSTWLCHQFSPALLEAVVQADFTVEAGPFQESKIILYDSFDRCFLRQGLAMIRSFGHFKIVDADDLCSQPIESGVVIRHQRPVFAWDFEPGNFQLIASRRLGVRAAMQLAITSLEQLEFRIRNVDGKVVLRFRVERVRAEGDVEFCRIQAEPLLGYDEEAGTLTALVDQSDAFEACAQSLAACVLDALGLGGYPLAPKDVVQLHAKQTVQEAVTQIADGMVQVARQNEPGIIEDVDTEYLHDYRVAIRKLRSVVSLVKGAYPKADTLRIKDAFGDYARATNRLRDLDVYLLNESVYRSLLPEGLRPGLDRMFSDFRSSRTRACTKVRKWLQSEDYLKGIDAEADWLRQAELPEGIRSVQEIRPVAVLEITKHYKLVRRLGMGITDATPDEEVHELRIECKKLRYLLELFGSLFDAAQLKRILKRLRGLQNVLGDFNDYSVQVDSLTSYLNGAKQMDKISAAAVGGLIAVLQQKQLSARAHVQDRFHEFSDGKMRSRFKQLFKVEKGGGQ</sequence>
<dbReference type="InterPro" id="IPR038186">
    <property type="entry name" value="CHAD_dom_sf"/>
</dbReference>
<reference evidence="2 3" key="1">
    <citation type="journal article" date="2010" name="Stand. Genomic Sci.">
        <title>Complete genome sequence of Coraliomargarita akajimensis type strain (04OKA010-24).</title>
        <authorList>
            <person name="Mavromatis K."/>
            <person name="Abt B."/>
            <person name="Brambilla E."/>
            <person name="Lapidus A."/>
            <person name="Copeland A."/>
            <person name="Deshpande S."/>
            <person name="Nolan M."/>
            <person name="Lucas S."/>
            <person name="Tice H."/>
            <person name="Cheng J.F."/>
            <person name="Han C."/>
            <person name="Detter J.C."/>
            <person name="Woyke T."/>
            <person name="Goodwin L."/>
            <person name="Pitluck S."/>
            <person name="Held B."/>
            <person name="Brettin T."/>
            <person name="Tapia R."/>
            <person name="Ivanova N."/>
            <person name="Mikhailova N."/>
            <person name="Pati A."/>
            <person name="Liolios K."/>
            <person name="Chen A."/>
            <person name="Palaniappan K."/>
            <person name="Land M."/>
            <person name="Hauser L."/>
            <person name="Chang Y.J."/>
            <person name="Jeffries C.D."/>
            <person name="Rohde M."/>
            <person name="Goker M."/>
            <person name="Bristow J."/>
            <person name="Eisen J.A."/>
            <person name="Markowitz V."/>
            <person name="Hugenholtz P."/>
            <person name="Klenk H.P."/>
            <person name="Kyrpides N.C."/>
        </authorList>
    </citation>
    <scope>NUCLEOTIDE SEQUENCE [LARGE SCALE GENOMIC DNA]</scope>
    <source>
        <strain evidence="3">DSM 45221 / IAM 15411 / JCM 23193 / KCTC 12865</strain>
    </source>
</reference>
<dbReference type="Gene3D" id="1.40.20.10">
    <property type="entry name" value="CHAD domain"/>
    <property type="match status" value="1"/>
</dbReference>
<evidence type="ECO:0000313" key="2">
    <source>
        <dbReference type="EMBL" id="ADE54514.1"/>
    </source>
</evidence>
<keyword evidence="3" id="KW-1185">Reference proteome</keyword>
<organism evidence="2 3">
    <name type="scientific">Coraliomargarita akajimensis (strain DSM 45221 / IAM 15411 / JCM 23193 / KCTC 12865 / 04OKA010-24)</name>
    <dbReference type="NCBI Taxonomy" id="583355"/>
    <lineage>
        <taxon>Bacteria</taxon>
        <taxon>Pseudomonadati</taxon>
        <taxon>Verrucomicrobiota</taxon>
        <taxon>Opitutia</taxon>
        <taxon>Puniceicoccales</taxon>
        <taxon>Coraliomargaritaceae</taxon>
        <taxon>Coraliomargarita</taxon>
    </lineage>
</organism>